<protein>
    <recommendedName>
        <fullName evidence="4">HNH endonuclease</fullName>
    </recommendedName>
</protein>
<evidence type="ECO:0000313" key="3">
    <source>
        <dbReference type="Proteomes" id="UP000199529"/>
    </source>
</evidence>
<keyword evidence="3" id="KW-1185">Reference proteome</keyword>
<dbReference type="OrthoDB" id="3823469at2"/>
<gene>
    <name evidence="2" type="ORF">SAMN05216215_11143</name>
</gene>
<evidence type="ECO:0000256" key="1">
    <source>
        <dbReference type="SAM" id="MobiDB-lite"/>
    </source>
</evidence>
<proteinExistence type="predicted"/>
<dbReference type="EMBL" id="FNOK01000114">
    <property type="protein sequence ID" value="SDZ58176.1"/>
    <property type="molecule type" value="Genomic_DNA"/>
</dbReference>
<evidence type="ECO:0000313" key="2">
    <source>
        <dbReference type="EMBL" id="SDZ58176.1"/>
    </source>
</evidence>
<accession>A0A1H3U6U3</accession>
<dbReference type="RefSeq" id="WP_093278929.1">
    <property type="nucleotide sequence ID" value="NZ_FNOK01000114.1"/>
</dbReference>
<sequence>MTLPSWQDPKLGSMVRAALWLESEVGERNIFTKSRLREAFPDVSQIDRRIRDLRDYGWQIDTKREDPSLRQEEQRYTKKGAEVWLPELRAKAKPKEKTGLTAAQRTKVMSDDGFLCRSCGAAAGDLYEDGVSSVQLDIARKQIRLADGTEEVQLVTECNRCRVGGRGKVVDLGEVIADVASLSPLEFEVFTTWLERDRRTFSTLEKLWATYRTLPGEARAEVKKAVGGKGAGDREASGPADGRLW</sequence>
<dbReference type="Proteomes" id="UP000199529">
    <property type="component" value="Unassembled WGS sequence"/>
</dbReference>
<organism evidence="2 3">
    <name type="scientific">Saccharopolyspora shandongensis</name>
    <dbReference type="NCBI Taxonomy" id="418495"/>
    <lineage>
        <taxon>Bacteria</taxon>
        <taxon>Bacillati</taxon>
        <taxon>Actinomycetota</taxon>
        <taxon>Actinomycetes</taxon>
        <taxon>Pseudonocardiales</taxon>
        <taxon>Pseudonocardiaceae</taxon>
        <taxon>Saccharopolyspora</taxon>
    </lineage>
</organism>
<dbReference type="STRING" id="418495.SAMN05216215_11143"/>
<reference evidence="3" key="1">
    <citation type="submission" date="2016-10" db="EMBL/GenBank/DDBJ databases">
        <authorList>
            <person name="Varghese N."/>
            <person name="Submissions S."/>
        </authorList>
    </citation>
    <scope>NUCLEOTIDE SEQUENCE [LARGE SCALE GENOMIC DNA]</scope>
    <source>
        <strain evidence="3">CGMCC 4.3530</strain>
    </source>
</reference>
<dbReference type="AlphaFoldDB" id="A0A1H3U6U3"/>
<name>A0A1H3U6U3_9PSEU</name>
<evidence type="ECO:0008006" key="4">
    <source>
        <dbReference type="Google" id="ProtNLM"/>
    </source>
</evidence>
<feature type="region of interest" description="Disordered" evidence="1">
    <location>
        <begin position="223"/>
        <end position="245"/>
    </location>
</feature>